<evidence type="ECO:0000256" key="1">
    <source>
        <dbReference type="SAM" id="SignalP"/>
    </source>
</evidence>
<dbReference type="Proteomes" id="UP000887572">
    <property type="component" value="Unplaced"/>
</dbReference>
<dbReference type="WBParaSite" id="Gr19_v10_g3582.t1">
    <property type="protein sequence ID" value="Gr19_v10_g3582.t1"/>
    <property type="gene ID" value="Gr19_v10_g3582"/>
</dbReference>
<name>A0A914HTD2_GLORO</name>
<evidence type="ECO:0000313" key="3">
    <source>
        <dbReference type="WBParaSite" id="Gr19_v10_g3582.t1"/>
    </source>
</evidence>
<keyword evidence="2" id="KW-1185">Reference proteome</keyword>
<proteinExistence type="predicted"/>
<dbReference type="AlphaFoldDB" id="A0A914HTD2"/>
<evidence type="ECO:0000313" key="2">
    <source>
        <dbReference type="Proteomes" id="UP000887572"/>
    </source>
</evidence>
<sequence>MKAFAILNVLCAIFASLHCSIGIICKNGRYMRLTGKGTSTNKTCSNDEDRCFAAICTAWDQPGNDVIYWDCSDPDYEFKKCGLVRGLAEAITKSENTSCKCPVGEKGVNMSNVAFELPPEPTNAKKRLQCKVGYSNATGYGNLTIGNCFGGYEHCFAATRSAQNCRQRQFRTVWGCAKGTSCAAINAKFGKAGVDLSNKNFTPLSMMPTTTSTTTTTSKPTTTTTVKTLATTTVKPTMKSGGTVDKAKMTTVEGPTTTMEGRNRGVWPFRRYRFGAAVSALGTFRRRPFGVDRFGAS</sequence>
<accession>A0A914HTD2</accession>
<keyword evidence="1" id="KW-0732">Signal</keyword>
<feature type="chain" id="PRO_5037572000" evidence="1">
    <location>
        <begin position="20"/>
        <end position="297"/>
    </location>
</feature>
<reference evidence="3" key="1">
    <citation type="submission" date="2022-11" db="UniProtKB">
        <authorList>
            <consortium name="WormBaseParasite"/>
        </authorList>
    </citation>
    <scope>IDENTIFICATION</scope>
</reference>
<protein>
    <submittedName>
        <fullName evidence="3">Uncharacterized protein</fullName>
    </submittedName>
</protein>
<organism evidence="2 3">
    <name type="scientific">Globodera rostochiensis</name>
    <name type="common">Golden nematode worm</name>
    <name type="synonym">Heterodera rostochiensis</name>
    <dbReference type="NCBI Taxonomy" id="31243"/>
    <lineage>
        <taxon>Eukaryota</taxon>
        <taxon>Metazoa</taxon>
        <taxon>Ecdysozoa</taxon>
        <taxon>Nematoda</taxon>
        <taxon>Chromadorea</taxon>
        <taxon>Rhabditida</taxon>
        <taxon>Tylenchina</taxon>
        <taxon>Tylenchomorpha</taxon>
        <taxon>Tylenchoidea</taxon>
        <taxon>Heteroderidae</taxon>
        <taxon>Heteroderinae</taxon>
        <taxon>Globodera</taxon>
    </lineage>
</organism>
<feature type="signal peptide" evidence="1">
    <location>
        <begin position="1"/>
        <end position="19"/>
    </location>
</feature>